<evidence type="ECO:0000313" key="8">
    <source>
        <dbReference type="EMBL" id="EUA68679.1"/>
    </source>
</evidence>
<dbReference type="PATRIC" id="fig|1299334.3.peg.1355"/>
<evidence type="ECO:0000256" key="3">
    <source>
        <dbReference type="ARBA" id="ARBA00022603"/>
    </source>
</evidence>
<sequence>MARTDNDTWDPATSVGATATMVATARAVATKRGLINDPFAELLVRAVGVDFFIRLAAGELDMVDLGDDFVFGTMTDLFAVRTRFFDGFCADAGIAGIRQVVILASGLDARPYRLWWPPGTTVYELDQPDVIEFKTQTLRSLGATPTARRRAVGVDLRQDWPRRCVGSASTPTNPAPGSPKACLSGSCRRKRRIGCWTTSPRSAPPVAGSPPITAQAKCRPATRPPWPPGGKNTAWTST</sequence>
<evidence type="ECO:0000256" key="5">
    <source>
        <dbReference type="ARBA" id="ARBA00022691"/>
    </source>
</evidence>
<name>X8DJU7_MYCXE</name>
<organism evidence="8">
    <name type="scientific">Mycobacterium xenopi 4042</name>
    <dbReference type="NCBI Taxonomy" id="1299334"/>
    <lineage>
        <taxon>Bacteria</taxon>
        <taxon>Bacillati</taxon>
        <taxon>Actinomycetota</taxon>
        <taxon>Actinomycetes</taxon>
        <taxon>Mycobacteriales</taxon>
        <taxon>Mycobacteriaceae</taxon>
        <taxon>Mycobacterium</taxon>
    </lineage>
</organism>
<dbReference type="Pfam" id="PF04072">
    <property type="entry name" value="LCM"/>
    <property type="match status" value="1"/>
</dbReference>
<evidence type="ECO:0000256" key="2">
    <source>
        <dbReference type="ARBA" id="ARBA00008138"/>
    </source>
</evidence>
<reference evidence="8" key="1">
    <citation type="submission" date="2014-01" db="EMBL/GenBank/DDBJ databases">
        <authorList>
            <person name="Brown-Elliot B."/>
            <person name="Wallace R."/>
            <person name="Lenaerts A."/>
            <person name="Ordway D."/>
            <person name="DeGroote M.A."/>
            <person name="Parker T."/>
            <person name="Sizemore C."/>
            <person name="Tallon L.J."/>
            <person name="Sadzewicz L.K."/>
            <person name="Sengamalay N."/>
            <person name="Fraser C.M."/>
            <person name="Hine E."/>
            <person name="Shefchek K.A."/>
            <person name="Das S.P."/>
            <person name="Tettelin H."/>
        </authorList>
    </citation>
    <scope>NUCLEOTIDE SEQUENCE [LARGE SCALE GENOMIC DNA]</scope>
    <source>
        <strain evidence="8">4042</strain>
    </source>
</reference>
<dbReference type="NCBIfam" id="TIGR00027">
    <property type="entry name" value="mthyl_TIGR00027"/>
    <property type="match status" value="1"/>
</dbReference>
<accession>X8DJU7</accession>
<keyword evidence="4 8" id="KW-0808">Transferase</keyword>
<dbReference type="AlphaFoldDB" id="X8DJU7"/>
<dbReference type="EC" id="2.1.1.-" evidence="6"/>
<evidence type="ECO:0000256" key="1">
    <source>
        <dbReference type="ARBA" id="ARBA00003907"/>
    </source>
</evidence>
<evidence type="ECO:0000256" key="4">
    <source>
        <dbReference type="ARBA" id="ARBA00022679"/>
    </source>
</evidence>
<dbReference type="SUPFAM" id="SSF53335">
    <property type="entry name" value="S-adenosyl-L-methionine-dependent methyltransferases"/>
    <property type="match status" value="1"/>
</dbReference>
<dbReference type="Gene3D" id="3.40.50.150">
    <property type="entry name" value="Vaccinia Virus protein VP39"/>
    <property type="match status" value="1"/>
</dbReference>
<dbReference type="EMBL" id="JAOB01000013">
    <property type="protein sequence ID" value="EUA68679.1"/>
    <property type="molecule type" value="Genomic_DNA"/>
</dbReference>
<protein>
    <recommendedName>
        <fullName evidence="6">S-adenosyl-L-methionine-dependent methyltransferase</fullName>
        <ecNumber evidence="6">2.1.1.-</ecNumber>
    </recommendedName>
</protein>
<dbReference type="PANTHER" id="PTHR43619:SF2">
    <property type="entry name" value="S-ADENOSYL-L-METHIONINE-DEPENDENT METHYLTRANSFERASES SUPERFAMILY PROTEIN"/>
    <property type="match status" value="1"/>
</dbReference>
<comment type="caution">
    <text evidence="8">The sequence shown here is derived from an EMBL/GenBank/DDBJ whole genome shotgun (WGS) entry which is preliminary data.</text>
</comment>
<dbReference type="PANTHER" id="PTHR43619">
    <property type="entry name" value="S-ADENOSYL-L-METHIONINE-DEPENDENT METHYLTRANSFERASE YKTD-RELATED"/>
    <property type="match status" value="1"/>
</dbReference>
<comment type="function">
    <text evidence="1 6">Exhibits S-adenosyl-L-methionine-dependent methyltransferase activity.</text>
</comment>
<keyword evidence="5 6" id="KW-0949">S-adenosyl-L-methionine</keyword>
<comment type="similarity">
    <text evidence="2 6">Belongs to the UPF0677 family.</text>
</comment>
<feature type="region of interest" description="Disordered" evidence="7">
    <location>
        <begin position="198"/>
        <end position="238"/>
    </location>
</feature>
<dbReference type="GO" id="GO:0008168">
    <property type="term" value="F:methyltransferase activity"/>
    <property type="evidence" value="ECO:0007669"/>
    <property type="project" value="UniProtKB-UniRule"/>
</dbReference>
<evidence type="ECO:0000256" key="7">
    <source>
        <dbReference type="SAM" id="MobiDB-lite"/>
    </source>
</evidence>
<dbReference type="InterPro" id="IPR007213">
    <property type="entry name" value="Ppm1/Ppm2/Tcmp"/>
</dbReference>
<proteinExistence type="inferred from homology"/>
<dbReference type="InterPro" id="IPR029063">
    <property type="entry name" value="SAM-dependent_MTases_sf"/>
</dbReference>
<dbReference type="InterPro" id="IPR011610">
    <property type="entry name" value="SAM_mthyl_Trfase_ML2640-like"/>
</dbReference>
<dbReference type="GO" id="GO:0032259">
    <property type="term" value="P:methylation"/>
    <property type="evidence" value="ECO:0007669"/>
    <property type="project" value="UniProtKB-KW"/>
</dbReference>
<evidence type="ECO:0000256" key="6">
    <source>
        <dbReference type="RuleBase" id="RU362030"/>
    </source>
</evidence>
<keyword evidence="3 6" id="KW-0489">Methyltransferase</keyword>
<gene>
    <name evidence="8" type="ORF">I553_1867</name>
</gene>